<evidence type="ECO:0000313" key="15">
    <source>
        <dbReference type="Proteomes" id="UP000237819"/>
    </source>
</evidence>
<evidence type="ECO:0000256" key="12">
    <source>
        <dbReference type="RuleBase" id="RU003784"/>
    </source>
</evidence>
<dbReference type="SUPFAM" id="SSF52540">
    <property type="entry name" value="P-loop containing nucleoside triphosphate hydrolases"/>
    <property type="match status" value="2"/>
</dbReference>
<reference evidence="14 15" key="1">
    <citation type="submission" date="2018-02" db="EMBL/GenBank/DDBJ databases">
        <title>Comparative genomes isolates from brazilian mangrove.</title>
        <authorList>
            <person name="Araujo J.E."/>
            <person name="Taketani R.G."/>
            <person name="Silva M.C.P."/>
            <person name="Loureco M.V."/>
            <person name="Andreote F.D."/>
        </authorList>
    </citation>
    <scope>NUCLEOTIDE SEQUENCE [LARGE SCALE GENOMIC DNA]</scope>
    <source>
        <strain evidence="14 15">Nap-Phe MGV</strain>
    </source>
</reference>
<evidence type="ECO:0000256" key="13">
    <source>
        <dbReference type="RuleBase" id="RU003785"/>
    </source>
</evidence>
<evidence type="ECO:0000256" key="2">
    <source>
        <dbReference type="ARBA" id="ARBA00003213"/>
    </source>
</evidence>
<keyword evidence="4 10" id="KW-0808">Transferase</keyword>
<evidence type="ECO:0000256" key="9">
    <source>
        <dbReference type="ARBA" id="ARBA00049563"/>
    </source>
</evidence>
<feature type="binding site" evidence="10">
    <location>
        <begin position="22"/>
        <end position="27"/>
    </location>
    <ligand>
        <name>substrate</name>
    </ligand>
</feature>
<dbReference type="InterPro" id="IPR018022">
    <property type="entry name" value="IPT"/>
</dbReference>
<comment type="function">
    <text evidence="2 10 12">Catalyzes the transfer of a dimethylallyl group onto the adenine at position 37 in tRNAs that read codons beginning with uridine, leading to the formation of N6-(dimethylallyl)adenosine (i(6)A).</text>
</comment>
<evidence type="ECO:0000256" key="11">
    <source>
        <dbReference type="RuleBase" id="RU003783"/>
    </source>
</evidence>
<protein>
    <recommendedName>
        <fullName evidence="10">tRNA dimethylallyltransferase</fullName>
        <ecNumber evidence="10">2.5.1.75</ecNumber>
    </recommendedName>
    <alternativeName>
        <fullName evidence="10">Dimethylallyl diphosphate:tRNA dimethylallyltransferase</fullName>
        <shortName evidence="10">DMAPP:tRNA dimethylallyltransferase</shortName>
        <shortName evidence="10">DMATase</shortName>
    </alternativeName>
    <alternativeName>
        <fullName evidence="10">Isopentenyl-diphosphate:tRNA isopentenyltransferase</fullName>
        <shortName evidence="10">IPP transferase</shortName>
        <shortName evidence="10">IPPT</shortName>
        <shortName evidence="10">IPTase</shortName>
    </alternativeName>
</protein>
<keyword evidence="6 10" id="KW-0547">Nucleotide-binding</keyword>
<feature type="site" description="Interaction with substrate tRNA" evidence="10">
    <location>
        <position position="111"/>
    </location>
</feature>
<organism evidence="14 15">
    <name type="scientific">Blastopirellula marina</name>
    <dbReference type="NCBI Taxonomy" id="124"/>
    <lineage>
        <taxon>Bacteria</taxon>
        <taxon>Pseudomonadati</taxon>
        <taxon>Planctomycetota</taxon>
        <taxon>Planctomycetia</taxon>
        <taxon>Pirellulales</taxon>
        <taxon>Pirellulaceae</taxon>
        <taxon>Blastopirellula</taxon>
    </lineage>
</organism>
<keyword evidence="8 10" id="KW-0460">Magnesium</keyword>
<dbReference type="AlphaFoldDB" id="A0A2S8GDK6"/>
<dbReference type="InterPro" id="IPR027417">
    <property type="entry name" value="P-loop_NTPase"/>
</dbReference>
<feature type="binding site" evidence="10">
    <location>
        <begin position="20"/>
        <end position="27"/>
    </location>
    <ligand>
        <name>ATP</name>
        <dbReference type="ChEBI" id="CHEBI:30616"/>
    </ligand>
</feature>
<dbReference type="Gene3D" id="3.40.50.300">
    <property type="entry name" value="P-loop containing nucleotide triphosphate hydrolases"/>
    <property type="match status" value="1"/>
</dbReference>
<feature type="site" description="Interaction with substrate tRNA" evidence="10">
    <location>
        <position position="133"/>
    </location>
</feature>
<accession>A0A2S8GDK6</accession>
<keyword evidence="5 10" id="KW-0819">tRNA processing</keyword>
<comment type="catalytic activity">
    <reaction evidence="9 10 11">
        <text>adenosine(37) in tRNA + dimethylallyl diphosphate = N(6)-dimethylallyladenosine(37) in tRNA + diphosphate</text>
        <dbReference type="Rhea" id="RHEA:26482"/>
        <dbReference type="Rhea" id="RHEA-COMP:10162"/>
        <dbReference type="Rhea" id="RHEA-COMP:10375"/>
        <dbReference type="ChEBI" id="CHEBI:33019"/>
        <dbReference type="ChEBI" id="CHEBI:57623"/>
        <dbReference type="ChEBI" id="CHEBI:74411"/>
        <dbReference type="ChEBI" id="CHEBI:74415"/>
        <dbReference type="EC" id="2.5.1.75"/>
    </reaction>
</comment>
<evidence type="ECO:0000256" key="4">
    <source>
        <dbReference type="ARBA" id="ARBA00022679"/>
    </source>
</evidence>
<feature type="region of interest" description="Interaction with substrate tRNA" evidence="10">
    <location>
        <begin position="45"/>
        <end position="48"/>
    </location>
</feature>
<dbReference type="InterPro" id="IPR039657">
    <property type="entry name" value="Dimethylallyltransferase"/>
</dbReference>
<evidence type="ECO:0000256" key="8">
    <source>
        <dbReference type="ARBA" id="ARBA00022842"/>
    </source>
</evidence>
<name>A0A2S8GDK6_9BACT</name>
<dbReference type="PANTHER" id="PTHR11088:SF60">
    <property type="entry name" value="TRNA DIMETHYLALLYLTRANSFERASE"/>
    <property type="match status" value="1"/>
</dbReference>
<evidence type="ECO:0000256" key="3">
    <source>
        <dbReference type="ARBA" id="ARBA00005842"/>
    </source>
</evidence>
<comment type="cofactor">
    <cofactor evidence="1 10">
        <name>Mg(2+)</name>
        <dbReference type="ChEBI" id="CHEBI:18420"/>
    </cofactor>
</comment>
<dbReference type="NCBIfam" id="TIGR00174">
    <property type="entry name" value="miaA"/>
    <property type="match status" value="1"/>
</dbReference>
<proteinExistence type="inferred from homology"/>
<gene>
    <name evidence="10" type="primary">miaA</name>
    <name evidence="14" type="ORF">C5Y93_29100</name>
</gene>
<evidence type="ECO:0000256" key="10">
    <source>
        <dbReference type="HAMAP-Rule" id="MF_00185"/>
    </source>
</evidence>
<comment type="subunit">
    <text evidence="10">Monomer.</text>
</comment>
<dbReference type="OrthoDB" id="9776390at2"/>
<comment type="caution">
    <text evidence="14">The sequence shown here is derived from an EMBL/GenBank/DDBJ whole genome shotgun (WGS) entry which is preliminary data.</text>
</comment>
<keyword evidence="7 10" id="KW-0067">ATP-binding</keyword>
<dbReference type="Proteomes" id="UP000237819">
    <property type="component" value="Unassembled WGS sequence"/>
</dbReference>
<dbReference type="PANTHER" id="PTHR11088">
    <property type="entry name" value="TRNA DIMETHYLALLYLTRANSFERASE"/>
    <property type="match status" value="1"/>
</dbReference>
<sequence>MTDLSTDKEFNFLDAWFLTGATASGKTRVGLSLARKINAEIIALDSMSLYRDMDIGTAKPTPAEQSEIPHHLVDVLDPTETSSISHYLQMAQDAAKEIRSRGKQVLFVGGTPLYLKALLRGLSEGPAPDRQFRQELEEEASRVGNAALHARLRMIDPLAAARIHENDTRRMIRALEVHKATGQPMSHYQFDFEDHVSPDKCRAFWLNWDRPVLHDRINARVEAMFDAGLVDEVQRLLDKHSPLSMTALQAVGYQEVIDYLAGTRELESAKERVKARTRQFAKRQCTWFRSLEECREVPLSGELDAEEVAQQIVDMAESPDASSTN</sequence>
<dbReference type="RefSeq" id="WP_105338969.1">
    <property type="nucleotide sequence ID" value="NZ_PUHZ01000025.1"/>
</dbReference>
<evidence type="ECO:0000256" key="7">
    <source>
        <dbReference type="ARBA" id="ARBA00022840"/>
    </source>
</evidence>
<dbReference type="EC" id="2.5.1.75" evidence="10"/>
<comment type="similarity">
    <text evidence="3 10 13">Belongs to the IPP transferase family.</text>
</comment>
<dbReference type="HAMAP" id="MF_00185">
    <property type="entry name" value="IPP_trans"/>
    <property type="match status" value="1"/>
</dbReference>
<evidence type="ECO:0000256" key="6">
    <source>
        <dbReference type="ARBA" id="ARBA00022741"/>
    </source>
</evidence>
<dbReference type="FunFam" id="1.10.20.140:FF:000001">
    <property type="entry name" value="tRNA dimethylallyltransferase"/>
    <property type="match status" value="1"/>
</dbReference>
<comment type="caution">
    <text evidence="10">Lacks conserved residue(s) required for the propagation of feature annotation.</text>
</comment>
<dbReference type="GO" id="GO:0006400">
    <property type="term" value="P:tRNA modification"/>
    <property type="evidence" value="ECO:0007669"/>
    <property type="project" value="TreeGrafter"/>
</dbReference>
<dbReference type="EMBL" id="PUHZ01000025">
    <property type="protein sequence ID" value="PQO42390.1"/>
    <property type="molecule type" value="Genomic_DNA"/>
</dbReference>
<evidence type="ECO:0000256" key="5">
    <source>
        <dbReference type="ARBA" id="ARBA00022694"/>
    </source>
</evidence>
<dbReference type="GO" id="GO:0005524">
    <property type="term" value="F:ATP binding"/>
    <property type="evidence" value="ECO:0007669"/>
    <property type="project" value="UniProtKB-UniRule"/>
</dbReference>
<dbReference type="GO" id="GO:0052381">
    <property type="term" value="F:tRNA dimethylallyltransferase activity"/>
    <property type="evidence" value="ECO:0007669"/>
    <property type="project" value="UniProtKB-UniRule"/>
</dbReference>
<evidence type="ECO:0000256" key="1">
    <source>
        <dbReference type="ARBA" id="ARBA00001946"/>
    </source>
</evidence>
<dbReference type="Pfam" id="PF01715">
    <property type="entry name" value="IPPT"/>
    <property type="match status" value="1"/>
</dbReference>
<dbReference type="Gene3D" id="1.10.20.140">
    <property type="match status" value="1"/>
</dbReference>
<evidence type="ECO:0000313" key="14">
    <source>
        <dbReference type="EMBL" id="PQO42390.1"/>
    </source>
</evidence>